<dbReference type="Pfam" id="PF00051">
    <property type="entry name" value="Kringle"/>
    <property type="match status" value="2"/>
</dbReference>
<dbReference type="InterPro" id="IPR018114">
    <property type="entry name" value="TRYPSIN_HIS"/>
</dbReference>
<dbReference type="Gene3D" id="3.30.505.10">
    <property type="entry name" value="SH2 domain"/>
    <property type="match status" value="1"/>
</dbReference>
<dbReference type="PROSITE" id="PS01186">
    <property type="entry name" value="EGF_2"/>
    <property type="match status" value="1"/>
</dbReference>
<dbReference type="Gene3D" id="2.10.25.10">
    <property type="entry name" value="Laminin"/>
    <property type="match status" value="1"/>
</dbReference>
<dbReference type="SUPFAM" id="SSF55550">
    <property type="entry name" value="SH2 domain"/>
    <property type="match status" value="1"/>
</dbReference>
<dbReference type="GO" id="GO:0004252">
    <property type="term" value="F:serine-type endopeptidase activity"/>
    <property type="evidence" value="ECO:0007669"/>
    <property type="project" value="InterPro"/>
</dbReference>
<dbReference type="Proteomes" id="UP001356427">
    <property type="component" value="Unassembled WGS sequence"/>
</dbReference>
<evidence type="ECO:0000259" key="13">
    <source>
        <dbReference type="PROSITE" id="PS50070"/>
    </source>
</evidence>
<evidence type="ECO:0000256" key="10">
    <source>
        <dbReference type="SAM" id="MobiDB-lite"/>
    </source>
</evidence>
<feature type="domain" description="Kringle" evidence="13">
    <location>
        <begin position="134"/>
        <end position="216"/>
    </location>
</feature>
<gene>
    <name evidence="15" type="ORF">J4Q44_G00166450</name>
</gene>
<comment type="subcellular location">
    <subcellularLocation>
        <location evidence="1">Secreted</location>
    </subcellularLocation>
</comment>
<dbReference type="Gene3D" id="2.40.10.10">
    <property type="entry name" value="Trypsin-like serine proteases"/>
    <property type="match status" value="2"/>
</dbReference>
<dbReference type="GO" id="GO:0035556">
    <property type="term" value="P:intracellular signal transduction"/>
    <property type="evidence" value="ECO:0007669"/>
    <property type="project" value="TreeGrafter"/>
</dbReference>
<protein>
    <recommendedName>
        <fullName evidence="17">T-plasminogen activator</fullName>
    </recommendedName>
</protein>
<evidence type="ECO:0000256" key="5">
    <source>
        <dbReference type="ARBA" id="ARBA00022999"/>
    </source>
</evidence>
<dbReference type="InterPro" id="IPR001254">
    <property type="entry name" value="Trypsin_dom"/>
</dbReference>
<dbReference type="Pfam" id="PF00089">
    <property type="entry name" value="Trypsin"/>
    <property type="match status" value="1"/>
</dbReference>
<feature type="compositionally biased region" description="Acidic residues" evidence="10">
    <location>
        <begin position="571"/>
        <end position="582"/>
    </location>
</feature>
<feature type="domain" description="SH2" evidence="11">
    <location>
        <begin position="831"/>
        <end position="939"/>
    </location>
</feature>
<dbReference type="SMART" id="SM00020">
    <property type="entry name" value="Tryp_SPc"/>
    <property type="match status" value="1"/>
</dbReference>
<evidence type="ECO:0000256" key="9">
    <source>
        <dbReference type="PROSITE-ProRule" id="PRU00191"/>
    </source>
</evidence>
<feature type="disulfide bond" evidence="7">
    <location>
        <begin position="118"/>
        <end position="127"/>
    </location>
</feature>
<dbReference type="InterPro" id="IPR001314">
    <property type="entry name" value="Peptidase_S1A"/>
</dbReference>
<dbReference type="InterPro" id="IPR036860">
    <property type="entry name" value="SH2_dom_sf"/>
</dbReference>
<dbReference type="InterPro" id="IPR013806">
    <property type="entry name" value="Kringle-like"/>
</dbReference>
<keyword evidence="2" id="KW-0964">Secreted</keyword>
<dbReference type="FunFam" id="2.40.20.10:FF:000001">
    <property type="entry name" value="Urokinase-type plasminogen activator"/>
    <property type="match status" value="2"/>
</dbReference>
<dbReference type="GO" id="GO:0005737">
    <property type="term" value="C:cytoplasm"/>
    <property type="evidence" value="ECO:0007669"/>
    <property type="project" value="UniProtKB-ARBA"/>
</dbReference>
<feature type="region of interest" description="Disordered" evidence="10">
    <location>
        <begin position="549"/>
        <end position="813"/>
    </location>
</feature>
<dbReference type="SUPFAM" id="SSF57440">
    <property type="entry name" value="Kringle-like"/>
    <property type="match status" value="2"/>
</dbReference>
<dbReference type="CDD" id="cd00190">
    <property type="entry name" value="Tryp_SPc"/>
    <property type="match status" value="1"/>
</dbReference>
<dbReference type="InterPro" id="IPR051751">
    <property type="entry name" value="Immunoreceptor_sig_adapters"/>
</dbReference>
<dbReference type="PRINTS" id="PR00018">
    <property type="entry name" value="KRINGLE"/>
</dbReference>
<dbReference type="PROSITE" id="PS50026">
    <property type="entry name" value="EGF_3"/>
    <property type="match status" value="1"/>
</dbReference>
<dbReference type="PRINTS" id="PR00722">
    <property type="entry name" value="CHYMOTRYPSIN"/>
</dbReference>
<dbReference type="PROSITE" id="PS00134">
    <property type="entry name" value="TRYPSIN_HIS"/>
    <property type="match status" value="1"/>
</dbReference>
<dbReference type="SUPFAM" id="SSF57603">
    <property type="entry name" value="FnI-like domain"/>
    <property type="match status" value="1"/>
</dbReference>
<dbReference type="FunFam" id="3.30.505.10:FF:000016">
    <property type="entry name" value="B-cell linker protein isoform 2"/>
    <property type="match status" value="1"/>
</dbReference>
<evidence type="ECO:0000256" key="3">
    <source>
        <dbReference type="ARBA" id="ARBA00022572"/>
    </source>
</evidence>
<dbReference type="SMART" id="SM00181">
    <property type="entry name" value="EGF"/>
    <property type="match status" value="1"/>
</dbReference>
<name>A0AAN8LM68_9TELE</name>
<evidence type="ECO:0000313" key="16">
    <source>
        <dbReference type="Proteomes" id="UP001356427"/>
    </source>
</evidence>
<dbReference type="FunFam" id="2.10.25.10:FF:000695">
    <property type="entry name" value="Plasminogen activator"/>
    <property type="match status" value="1"/>
</dbReference>
<dbReference type="GO" id="GO:0005576">
    <property type="term" value="C:extracellular region"/>
    <property type="evidence" value="ECO:0007669"/>
    <property type="project" value="UniProtKB-SubCell"/>
</dbReference>
<dbReference type="PROSITE" id="PS50240">
    <property type="entry name" value="TRYPSIN_DOM"/>
    <property type="match status" value="1"/>
</dbReference>
<dbReference type="SMART" id="SM00130">
    <property type="entry name" value="KR"/>
    <property type="match status" value="2"/>
</dbReference>
<dbReference type="InterPro" id="IPR018056">
    <property type="entry name" value="Kringle_CS"/>
</dbReference>
<keyword evidence="16" id="KW-1185">Reference proteome</keyword>
<sequence>MVMSRERTKLSFVARREGTRYYKGELGSPRSALYKTGSLYPHPLTPHRVVWMASQLRCVVYGDTWMRWRGQRAEYCRCASQGQERCHYVPVITCYQSRCYNGGTCKEAVYSSDYLCQCPPGFTGAQCEINTNEKCVVGQGKGYRGTWSTSRIGSECINWNSTNLRGKKFTAKRPEANSLGLGNHNFCRNPDNDTKPWCYVYKGTQIAWEFCTLSSCPAEAQWSVCRAQGRRTGGRRPSLRGAPAVFPGTHPLITRKFYNAWRSDTRQLGLGSHNFCRNPDGDLGPWCHVYRNMKLTWELCDITKCPRRPTTITTLGPKAPTATTTTEVTCGQRADNNRSLPSFRILGGARESDITEQPWQAAINVYRPRNKAHLFLCGGVLIDSCWVLSAAHCFEDGFKPERAAGGSSRTFRKNSSSSEQIFEVEKYWSHEKYNKETFDNDIVLMKLKSDIGLCAVNSPRSYPPVCLTQAWYCLTGTECEISGYGKEKEFDAMYSERVKRGVTGTLAVLLSVPRMGGMTLMGLISWGDGCGKKDTPGVYHTVSFGKLKNLHSGPPAPPKRIENNAGYGGWPEDEFDEEDGDTYEAPPCERPAMKVPPRHVEENVYLDRTSERSNRVLPKRQAAPPPRPVKMAPMGKASKQQPHHQPDPDEFYIDPNTKKPPEVDRKEKPGKRSTPKKSAPPPSRPAPAQAPPPAEEDVYLDPNEGQGDSDDLYLEPTAACPPAPRGPIRMPLPPKTAVAPPPMPIKPPVPRAKSSSLLVSEAKTALPPDVKRSTFPGKLPPPTPGIKPPLPASLKEPKPSPPPPPTVDTTAAVSPSGMKTTMQAGKEEKEWFAGNCNRKTAEDLLLQINKDGAFLIRCSSAQNARQPYTLAVLYRQKVYNIPIRFLEETRGYALGKEGKKNEEFFCSLQEIISHHKNNQLLLIDSKSQAKHTTYLTHPARP</sequence>
<keyword evidence="3 8" id="KW-0420">Kringle</keyword>
<dbReference type="SUPFAM" id="SSF50494">
    <property type="entry name" value="Trypsin-like serine proteases"/>
    <property type="match status" value="1"/>
</dbReference>
<keyword evidence="5 9" id="KW-0727">SH2 domain</keyword>
<dbReference type="CDD" id="cd00054">
    <property type="entry name" value="EGF_CA"/>
    <property type="match status" value="1"/>
</dbReference>
<evidence type="ECO:0000256" key="8">
    <source>
        <dbReference type="PROSITE-ProRule" id="PRU00121"/>
    </source>
</evidence>
<comment type="caution">
    <text evidence="7">Lacks conserved residue(s) required for the propagation of feature annotation.</text>
</comment>
<dbReference type="CDD" id="cd00108">
    <property type="entry name" value="KR"/>
    <property type="match status" value="1"/>
</dbReference>
<dbReference type="PROSITE" id="PS50070">
    <property type="entry name" value="KRINGLE_2"/>
    <property type="match status" value="2"/>
</dbReference>
<dbReference type="InterPro" id="IPR043504">
    <property type="entry name" value="Peptidase_S1_PA_chymotrypsin"/>
</dbReference>
<feature type="disulfide bond" evidence="7">
    <location>
        <begin position="99"/>
        <end position="116"/>
    </location>
</feature>
<evidence type="ECO:0000256" key="2">
    <source>
        <dbReference type="ARBA" id="ARBA00022525"/>
    </source>
</evidence>
<evidence type="ECO:0000313" key="15">
    <source>
        <dbReference type="EMBL" id="KAK6313298.1"/>
    </source>
</evidence>
<dbReference type="Gene3D" id="2.40.20.10">
    <property type="entry name" value="Plasminogen Kringle 4"/>
    <property type="match status" value="2"/>
</dbReference>
<dbReference type="GO" id="GO:0007169">
    <property type="term" value="P:cell surface receptor protein tyrosine kinase signaling pathway"/>
    <property type="evidence" value="ECO:0007669"/>
    <property type="project" value="TreeGrafter"/>
</dbReference>
<dbReference type="Pfam" id="PF00017">
    <property type="entry name" value="SH2"/>
    <property type="match status" value="1"/>
</dbReference>
<dbReference type="Gene3D" id="2.10.70.10">
    <property type="entry name" value="Complement Module, domain 1"/>
    <property type="match status" value="1"/>
</dbReference>
<organism evidence="15 16">
    <name type="scientific">Coregonus suidteri</name>
    <dbReference type="NCBI Taxonomy" id="861788"/>
    <lineage>
        <taxon>Eukaryota</taxon>
        <taxon>Metazoa</taxon>
        <taxon>Chordata</taxon>
        <taxon>Craniata</taxon>
        <taxon>Vertebrata</taxon>
        <taxon>Euteleostomi</taxon>
        <taxon>Actinopterygii</taxon>
        <taxon>Neopterygii</taxon>
        <taxon>Teleostei</taxon>
        <taxon>Protacanthopterygii</taxon>
        <taxon>Salmoniformes</taxon>
        <taxon>Salmonidae</taxon>
        <taxon>Coregoninae</taxon>
        <taxon>Coregonus</taxon>
    </lineage>
</organism>
<dbReference type="InterPro" id="IPR000742">
    <property type="entry name" value="EGF"/>
</dbReference>
<accession>A0AAN8LM68</accession>
<feature type="compositionally biased region" description="Pro residues" evidence="10">
    <location>
        <begin position="719"/>
        <end position="750"/>
    </location>
</feature>
<evidence type="ECO:0000256" key="7">
    <source>
        <dbReference type="PROSITE-ProRule" id="PRU00076"/>
    </source>
</evidence>
<feature type="compositionally biased region" description="Pro residues" evidence="10">
    <location>
        <begin position="678"/>
        <end position="693"/>
    </location>
</feature>
<dbReference type="PANTHER" id="PTHR14098:SF17">
    <property type="entry name" value="B-CELL LINKER PROTEIN"/>
    <property type="match status" value="1"/>
</dbReference>
<dbReference type="PROSITE" id="PS50001">
    <property type="entry name" value="SH2"/>
    <property type="match status" value="1"/>
</dbReference>
<feature type="compositionally biased region" description="Basic and acidic residues" evidence="10">
    <location>
        <begin position="656"/>
        <end position="667"/>
    </location>
</feature>
<dbReference type="PANTHER" id="PTHR14098">
    <property type="entry name" value="SH2 DOMAIN CONTAINING PROTEIN"/>
    <property type="match status" value="1"/>
</dbReference>
<dbReference type="PRINTS" id="PR00401">
    <property type="entry name" value="SH2DOMAIN"/>
</dbReference>
<reference evidence="15 16" key="1">
    <citation type="submission" date="2021-04" db="EMBL/GenBank/DDBJ databases">
        <authorList>
            <person name="De Guttry C."/>
            <person name="Zahm M."/>
            <person name="Klopp C."/>
            <person name="Cabau C."/>
            <person name="Louis A."/>
            <person name="Berthelot C."/>
            <person name="Parey E."/>
            <person name="Roest Crollius H."/>
            <person name="Montfort J."/>
            <person name="Robinson-Rechavi M."/>
            <person name="Bucao C."/>
            <person name="Bouchez O."/>
            <person name="Gislard M."/>
            <person name="Lluch J."/>
            <person name="Milhes M."/>
            <person name="Lampietro C."/>
            <person name="Lopez Roques C."/>
            <person name="Donnadieu C."/>
            <person name="Braasch I."/>
            <person name="Desvignes T."/>
            <person name="Postlethwait J."/>
            <person name="Bobe J."/>
            <person name="Wedekind C."/>
            <person name="Guiguen Y."/>
        </authorList>
    </citation>
    <scope>NUCLEOTIDE SEQUENCE [LARGE SCALE GENOMIC DNA]</scope>
    <source>
        <strain evidence="15">Cs_M1</strain>
        <tissue evidence="15">Blood</tissue>
    </source>
</reference>
<dbReference type="Pfam" id="PF00008">
    <property type="entry name" value="EGF"/>
    <property type="match status" value="1"/>
</dbReference>
<dbReference type="EMBL" id="JAGTTL010000014">
    <property type="protein sequence ID" value="KAK6313298.1"/>
    <property type="molecule type" value="Genomic_DNA"/>
</dbReference>
<feature type="domain" description="EGF-like" evidence="12">
    <location>
        <begin position="90"/>
        <end position="128"/>
    </location>
</feature>
<dbReference type="SMART" id="SM00252">
    <property type="entry name" value="SH2"/>
    <property type="match status" value="1"/>
</dbReference>
<dbReference type="InterPro" id="IPR000980">
    <property type="entry name" value="SH2"/>
</dbReference>
<evidence type="ECO:0000259" key="11">
    <source>
        <dbReference type="PROSITE" id="PS50001"/>
    </source>
</evidence>
<dbReference type="InterPro" id="IPR000001">
    <property type="entry name" value="Kringle"/>
</dbReference>
<proteinExistence type="predicted"/>
<dbReference type="PROSITE" id="PS00021">
    <property type="entry name" value="KRINGLE_1"/>
    <property type="match status" value="2"/>
</dbReference>
<feature type="domain" description="Peptidase S1" evidence="14">
    <location>
        <begin position="345"/>
        <end position="576"/>
    </location>
</feature>
<evidence type="ECO:0000256" key="1">
    <source>
        <dbReference type="ARBA" id="ARBA00004613"/>
    </source>
</evidence>
<feature type="domain" description="Kringle" evidence="13">
    <location>
        <begin position="244"/>
        <end position="305"/>
    </location>
</feature>
<evidence type="ECO:0000259" key="12">
    <source>
        <dbReference type="PROSITE" id="PS50026"/>
    </source>
</evidence>
<feature type="compositionally biased region" description="Pro residues" evidence="10">
    <location>
        <begin position="778"/>
        <end position="791"/>
    </location>
</feature>
<dbReference type="PROSITE" id="PS00022">
    <property type="entry name" value="EGF_1"/>
    <property type="match status" value="1"/>
</dbReference>
<evidence type="ECO:0000259" key="14">
    <source>
        <dbReference type="PROSITE" id="PS50240"/>
    </source>
</evidence>
<dbReference type="InterPro" id="IPR009003">
    <property type="entry name" value="Peptidase_S1_PA"/>
</dbReference>
<keyword evidence="7" id="KW-0245">EGF-like domain</keyword>
<evidence type="ECO:0000256" key="6">
    <source>
        <dbReference type="ARBA" id="ARBA00023157"/>
    </source>
</evidence>
<keyword evidence="4" id="KW-0732">Signal</keyword>
<comment type="caution">
    <text evidence="15">The sequence shown here is derived from an EMBL/GenBank/DDBJ whole genome shotgun (WGS) entry which is preliminary data.</text>
</comment>
<keyword evidence="6 7" id="KW-1015">Disulfide bond</keyword>
<dbReference type="InterPro" id="IPR038178">
    <property type="entry name" value="Kringle_sf"/>
</dbReference>
<dbReference type="FunFam" id="2.40.10.10:FF:000068">
    <property type="entry name" value="transmembrane protease serine 2"/>
    <property type="match status" value="1"/>
</dbReference>
<evidence type="ECO:0000256" key="4">
    <source>
        <dbReference type="ARBA" id="ARBA00022729"/>
    </source>
</evidence>
<evidence type="ECO:0008006" key="17">
    <source>
        <dbReference type="Google" id="ProtNLM"/>
    </source>
</evidence>
<dbReference type="GO" id="GO:0006508">
    <property type="term" value="P:proteolysis"/>
    <property type="evidence" value="ECO:0007669"/>
    <property type="project" value="InterPro"/>
</dbReference>
<dbReference type="AlphaFoldDB" id="A0AAN8LM68"/>